<dbReference type="Proteomes" id="UP001190700">
    <property type="component" value="Unassembled WGS sequence"/>
</dbReference>
<proteinExistence type="predicted"/>
<dbReference type="PANTHER" id="PTHR13361:SF1">
    <property type="entry name" value="WW DOMAIN-BINDING PROTEIN 11"/>
    <property type="match status" value="1"/>
</dbReference>
<keyword evidence="4" id="KW-1185">Reference proteome</keyword>
<sequence length="1836" mass="194876">MEGGIVTFSNDATPSSNIVGTLYVVYAPPPPPPVPPVPPPPLPPPPPPPQPHTPTPKVTSTATSPDCPPKPPLPSSPPHYPHAPPSPPSPRLPISPPPPVPLPSPPPDLVKTSLAFSTRFLSADLARGLDTNASFTSAFTTAFISDIAAAAKVDPVDVAITSIAIASDEVYVHCMVFFEHNLGSRETPAVDFASKLQSTSSLSSIFLSDTLASYAASASFADDDMQLVLPPPLPSPPGPPPLMPSPPPGTVEARTVTSNVSFTALSLSMLTANLLFAADFESNFTGAMAVAAGVECADEVEVVGLIAGSTLVVSRTFFHPGLPADSHLTFATLVETRSADIFAADHWAAYGEVVYHGHSIGTTSRVYSPPPPTPPLPASPAAPAPPSQPPPHPPPAPSPAPPSTPGMHMPNSPPLPRAPPPPMIAIQALEMYDNEYEPQEGSSSDSDPPVITLHGDAYVELRQTEAYVDAGASAYDLVDGYNVQVVVEGVEAVDTCCTTPAEEPFLISYTAADVAGNLAATVTRQVSVLTRCEPPSFLCEGVDACASCSAADRGTSEENPALICECFEVTPLDAEEEVVVAEFRPEEDTVAPVLTLRGDGVLGITSEGVVVMTHALLLGDVWADPGVDAYDDVDGDLGHAVGSFGGGLVDSSVVTSPGQPFIISYSAVDSGGKCPVCQPCPSVLLLACRSGNAAAVVRRHITVYNQCTGAGEGGHDEMPCSVAANGTVTCSQAAGLCFDLVLDSDLENAVTPASALRLLGPVSVVVEHGEPYAACVDGITPLSEVCDLGAEASDALEGDLMAYVTACSLDGTTNRFAFKGVSGCGVDTGVAGLYTLVFSVVNSAGVGASAERNVTVLAPCPVGEALCLSGITCSTQGLCMDDLDRRVSDTSDVQGNEQPTVKLVMTTAVPAPFVEVPQHQRYVSCAEEETVHAEVLCEPGATASDAEDGDLSAQVLSCPPASCIEVGCPGHEWAVKGLAGCINTSAPVGTLFEVQFVVFDFAMPRQMASAVRTVAIVQPCNSGETLCSDHTCSSIDCDLRDSMLADDADVNSPVVTLLQPSPARVVYGDAASAAAVQPSCASAASSDDLASTGSRVLCTVTAEDDRDLDVSGSLTAIQDTGCAACSASGCPVQQVHQCLPGTYGYIFTAFDAAGNRGVARLLVTVVEVAAVTAETVISAGTSNLEEAATMSEQLLREDSAEAVAFKKGMAQLLNDASTSTRGEEIVPSDVVVLTVVVQSSHSSQNEDAMMDLSEEQADTLNLLVTFETAVAVAEADADMADWSRTQRLLLDVPANDQEGTDISTDGLASRTRDVSATLAAAAEDGRMSASLAEAATAGNASLATEVTGLARNVSSAAVSPEIDHAAAYAVSIAATMKELQQGTTQMLSAMETVREDVTSAGGAPEDWLVQMLRVWQEAQQTELSNVDSLLATADELMELYRLAAANQNAVREGLLDVQLAMKDSLNKINEQIDALVQQTTDELRRKMKTEIRREVQYSFTVPDWQLAHRRQLLATALQARGYRHKSVQQATAASFHQYDTWQMPTDLDQFASNPTTTPGRYLKIGRNRVVAGIMFYVKRRQESPAEACTQRFRHLRAPCLTVTRTDPYGTDPVFLPGTSLFRADLQDDMNKYYNTSDGSEMINPHTGSPYPFAPRQLPGYQNGQPFMLDTRLGAYRAQQVQAWSAVRLRWSRAKNGNWQLDHELYNLQVTYWNMRSVRSTLWLLLHVVWVLVSVAVFEREARKLRPGVLEMRYPTIEGYLLQLWLYMTTMENLLAVLGAWMQLIVVSMFMTYHCMMLLVVRVEPHYEVYHNLYADANYFLPDLAVQQVKPRRHGIH</sequence>
<comment type="caution">
    <text evidence="3">The sequence shown here is derived from an EMBL/GenBank/DDBJ whole genome shotgun (WGS) entry which is preliminary data.</text>
</comment>
<dbReference type="EMBL" id="LGRX02002407">
    <property type="protein sequence ID" value="KAK3284242.1"/>
    <property type="molecule type" value="Genomic_DNA"/>
</dbReference>
<feature type="region of interest" description="Disordered" evidence="1">
    <location>
        <begin position="364"/>
        <end position="422"/>
    </location>
</feature>
<evidence type="ECO:0000313" key="3">
    <source>
        <dbReference type="EMBL" id="KAK3284242.1"/>
    </source>
</evidence>
<feature type="compositionally biased region" description="Pro residues" evidence="1">
    <location>
        <begin position="27"/>
        <end position="54"/>
    </location>
</feature>
<protein>
    <recommendedName>
        <fullName evidence="5">Polycystin cation channel PKD1/PKD2 domain-containing protein</fullName>
    </recommendedName>
</protein>
<dbReference type="InterPro" id="IPR013783">
    <property type="entry name" value="Ig-like_fold"/>
</dbReference>
<name>A0AAE0GTX4_9CHLO</name>
<feature type="transmembrane region" description="Helical" evidence="2">
    <location>
        <begin position="1779"/>
        <end position="1800"/>
    </location>
</feature>
<reference evidence="3 4" key="1">
    <citation type="journal article" date="2015" name="Genome Biol. Evol.">
        <title>Comparative Genomics of a Bacterivorous Green Alga Reveals Evolutionary Causalities and Consequences of Phago-Mixotrophic Mode of Nutrition.</title>
        <authorList>
            <person name="Burns J.A."/>
            <person name="Paasch A."/>
            <person name="Narechania A."/>
            <person name="Kim E."/>
        </authorList>
    </citation>
    <scope>NUCLEOTIDE SEQUENCE [LARGE SCALE GENOMIC DNA]</scope>
    <source>
        <strain evidence="3 4">PLY_AMNH</strain>
    </source>
</reference>
<dbReference type="Gene3D" id="2.60.40.10">
    <property type="entry name" value="Immunoglobulins"/>
    <property type="match status" value="2"/>
</dbReference>
<feature type="compositionally biased region" description="Pro residues" evidence="1">
    <location>
        <begin position="368"/>
        <end position="404"/>
    </location>
</feature>
<evidence type="ECO:0000256" key="1">
    <source>
        <dbReference type="SAM" id="MobiDB-lite"/>
    </source>
</evidence>
<organism evidence="3 4">
    <name type="scientific">Cymbomonas tetramitiformis</name>
    <dbReference type="NCBI Taxonomy" id="36881"/>
    <lineage>
        <taxon>Eukaryota</taxon>
        <taxon>Viridiplantae</taxon>
        <taxon>Chlorophyta</taxon>
        <taxon>Pyramimonadophyceae</taxon>
        <taxon>Pyramimonadales</taxon>
        <taxon>Pyramimonadaceae</taxon>
        <taxon>Cymbomonas</taxon>
    </lineage>
</organism>
<keyword evidence="2" id="KW-0812">Transmembrane</keyword>
<gene>
    <name evidence="3" type="ORF">CYMTET_8098</name>
</gene>
<keyword evidence="2" id="KW-1133">Transmembrane helix</keyword>
<evidence type="ECO:0000313" key="4">
    <source>
        <dbReference type="Proteomes" id="UP001190700"/>
    </source>
</evidence>
<feature type="compositionally biased region" description="Pro residues" evidence="1">
    <location>
        <begin position="66"/>
        <end position="106"/>
    </location>
</feature>
<evidence type="ECO:0000256" key="2">
    <source>
        <dbReference type="SAM" id="Phobius"/>
    </source>
</evidence>
<accession>A0AAE0GTX4</accession>
<feature type="region of interest" description="Disordered" evidence="1">
    <location>
        <begin position="23"/>
        <end position="106"/>
    </location>
</feature>
<dbReference type="GO" id="GO:0005681">
    <property type="term" value="C:spliceosomal complex"/>
    <property type="evidence" value="ECO:0007669"/>
    <property type="project" value="TreeGrafter"/>
</dbReference>
<dbReference type="PANTHER" id="PTHR13361">
    <property type="entry name" value="WW DOMAIN-BINDING PROTEIN 11"/>
    <property type="match status" value="1"/>
</dbReference>
<keyword evidence="2" id="KW-0472">Membrane</keyword>
<feature type="compositionally biased region" description="Pro residues" evidence="1">
    <location>
        <begin position="411"/>
        <end position="422"/>
    </location>
</feature>
<feature type="transmembrane region" description="Helical" evidence="2">
    <location>
        <begin position="1720"/>
        <end position="1737"/>
    </location>
</feature>
<evidence type="ECO:0008006" key="5">
    <source>
        <dbReference type="Google" id="ProtNLM"/>
    </source>
</evidence>